<comment type="caution">
    <text evidence="1">The sequence shown here is derived from an EMBL/GenBank/DDBJ whole genome shotgun (WGS) entry which is preliminary data.</text>
</comment>
<sequence>MTTTLTVIVSSRPSAWQFINPNIATKDGLPVRENTEDLPADESGPLEEEEVDSVTGYAFHAESPSVSSEFLEQNERQDSQPAQTVNTPSYEYNDHAFDTGDEEEPGQLSIPENPWRYPSGASSDEDHDSFEVTKSVEVYTKKPTRPSSYHDMIAEEQNIELPLDINHENVNPQSGRKSESNWAMIHFYFGRKGSAVKTKDNPGRLKENESAEQTESCRPPRATSSRNRRIFSAKDGKYSDYVCG</sequence>
<accession>A0ACC2NLY2</accession>
<reference evidence="1" key="1">
    <citation type="submission" date="2023-04" db="EMBL/GenBank/DDBJ databases">
        <title>A chromosome-level genome assembly of the parasitoid wasp Eretmocerus hayati.</title>
        <authorList>
            <person name="Zhong Y."/>
            <person name="Liu S."/>
            <person name="Liu Y."/>
        </authorList>
    </citation>
    <scope>NUCLEOTIDE SEQUENCE</scope>
    <source>
        <strain evidence="1">ZJU_SS_LIU_2023</strain>
    </source>
</reference>
<dbReference type="Proteomes" id="UP001239111">
    <property type="component" value="Chromosome 3"/>
</dbReference>
<name>A0ACC2NLY2_9HYME</name>
<proteinExistence type="predicted"/>
<protein>
    <submittedName>
        <fullName evidence="1">Uncharacterized protein</fullName>
    </submittedName>
</protein>
<evidence type="ECO:0000313" key="2">
    <source>
        <dbReference type="Proteomes" id="UP001239111"/>
    </source>
</evidence>
<dbReference type="EMBL" id="CM056743">
    <property type="protein sequence ID" value="KAJ8672218.1"/>
    <property type="molecule type" value="Genomic_DNA"/>
</dbReference>
<keyword evidence="2" id="KW-1185">Reference proteome</keyword>
<evidence type="ECO:0000313" key="1">
    <source>
        <dbReference type="EMBL" id="KAJ8672218.1"/>
    </source>
</evidence>
<gene>
    <name evidence="1" type="ORF">QAD02_003477</name>
</gene>
<organism evidence="1 2">
    <name type="scientific">Eretmocerus hayati</name>
    <dbReference type="NCBI Taxonomy" id="131215"/>
    <lineage>
        <taxon>Eukaryota</taxon>
        <taxon>Metazoa</taxon>
        <taxon>Ecdysozoa</taxon>
        <taxon>Arthropoda</taxon>
        <taxon>Hexapoda</taxon>
        <taxon>Insecta</taxon>
        <taxon>Pterygota</taxon>
        <taxon>Neoptera</taxon>
        <taxon>Endopterygota</taxon>
        <taxon>Hymenoptera</taxon>
        <taxon>Apocrita</taxon>
        <taxon>Proctotrupomorpha</taxon>
        <taxon>Chalcidoidea</taxon>
        <taxon>Aphelinidae</taxon>
        <taxon>Aphelininae</taxon>
        <taxon>Eretmocerus</taxon>
    </lineage>
</organism>